<comment type="caution">
    <text evidence="1">The sequence shown here is derived from an EMBL/GenBank/DDBJ whole genome shotgun (WGS) entry which is preliminary data.</text>
</comment>
<dbReference type="Pfam" id="PF14567">
    <property type="entry name" value="SUKH_5"/>
    <property type="match status" value="1"/>
</dbReference>
<dbReference type="Gene3D" id="3.40.1580.10">
    <property type="entry name" value="SMI1/KNR4-like"/>
    <property type="match status" value="1"/>
</dbReference>
<keyword evidence="2" id="KW-1185">Reference proteome</keyword>
<reference evidence="1 2" key="1">
    <citation type="submission" date="2024-06" db="EMBL/GenBank/DDBJ databases">
        <title>The Natural Products Discovery Center: Release of the First 8490 Sequenced Strains for Exploring Actinobacteria Biosynthetic Diversity.</title>
        <authorList>
            <person name="Kalkreuter E."/>
            <person name="Kautsar S.A."/>
            <person name="Yang D."/>
            <person name="Bader C.D."/>
            <person name="Teijaro C.N."/>
            <person name="Fluegel L."/>
            <person name="Davis C.M."/>
            <person name="Simpson J.R."/>
            <person name="Lauterbach L."/>
            <person name="Steele A.D."/>
            <person name="Gui C."/>
            <person name="Meng S."/>
            <person name="Li G."/>
            <person name="Viehrig K."/>
            <person name="Ye F."/>
            <person name="Su P."/>
            <person name="Kiefer A.F."/>
            <person name="Nichols A."/>
            <person name="Cepeda A.J."/>
            <person name="Yan W."/>
            <person name="Fan B."/>
            <person name="Jiang Y."/>
            <person name="Adhikari A."/>
            <person name="Zheng C.-J."/>
            <person name="Schuster L."/>
            <person name="Cowan T.M."/>
            <person name="Smanski M.J."/>
            <person name="Chevrette M.G."/>
            <person name="De Carvalho L.P.S."/>
            <person name="Shen B."/>
        </authorList>
    </citation>
    <scope>NUCLEOTIDE SEQUENCE [LARGE SCALE GENOMIC DNA]</scope>
    <source>
        <strain evidence="1 2">NPDC006337</strain>
    </source>
</reference>
<gene>
    <name evidence="1" type="ORF">ABZ508_10825</name>
</gene>
<evidence type="ECO:0000313" key="2">
    <source>
        <dbReference type="Proteomes" id="UP001550378"/>
    </source>
</evidence>
<dbReference type="EMBL" id="JBEXZR010000007">
    <property type="protein sequence ID" value="MEU0707852.1"/>
    <property type="molecule type" value="Genomic_DNA"/>
</dbReference>
<name>A0ABV2W2V0_9ACTN</name>
<sequence>MEDVIERIRAAHYPDWPLMDLPDEEGLARLEREHGLTLPAGLREFLLRVGDVVCDGPAPVTVTDPLLDTHLPGLTELAWEQGVPRDLVVLCQDEHLFYLVAPDGTVVVWSCDTYGLTEDRWESVWHWAGEVWVPAA</sequence>
<evidence type="ECO:0000313" key="1">
    <source>
        <dbReference type="EMBL" id="MEU0707852.1"/>
    </source>
</evidence>
<protein>
    <submittedName>
        <fullName evidence="1">SMI1/KNR4 family protein</fullName>
    </submittedName>
</protein>
<organism evidence="1 2">
    <name type="scientific">Streptomyces lavendulocolor</name>
    <dbReference type="NCBI Taxonomy" id="67316"/>
    <lineage>
        <taxon>Bacteria</taxon>
        <taxon>Bacillati</taxon>
        <taxon>Actinomycetota</taxon>
        <taxon>Actinomycetes</taxon>
        <taxon>Kitasatosporales</taxon>
        <taxon>Streptomycetaceae</taxon>
        <taxon>Streptomyces</taxon>
    </lineage>
</organism>
<dbReference type="InterPro" id="IPR037883">
    <property type="entry name" value="Knr4/Smi1-like_sf"/>
</dbReference>
<dbReference type="Proteomes" id="UP001550378">
    <property type="component" value="Unassembled WGS sequence"/>
</dbReference>
<dbReference type="SUPFAM" id="SSF160631">
    <property type="entry name" value="SMI1/KNR4-like"/>
    <property type="match status" value="1"/>
</dbReference>
<proteinExistence type="predicted"/>
<dbReference type="RefSeq" id="WP_359652808.1">
    <property type="nucleotide sequence ID" value="NZ_JBEXZP010000011.1"/>
</dbReference>
<accession>A0ABV2W2V0</accession>